<evidence type="ECO:0000313" key="7">
    <source>
        <dbReference type="EMBL" id="OMJ27580.1"/>
    </source>
</evidence>
<feature type="transmembrane region" description="Helical" evidence="6">
    <location>
        <begin position="44"/>
        <end position="64"/>
    </location>
</feature>
<feature type="transmembrane region" description="Helical" evidence="6">
    <location>
        <begin position="395"/>
        <end position="416"/>
    </location>
</feature>
<dbReference type="GO" id="GO:0016020">
    <property type="term" value="C:membrane"/>
    <property type="evidence" value="ECO:0007669"/>
    <property type="project" value="UniProtKB-SubCell"/>
</dbReference>
<feature type="transmembrane region" description="Helical" evidence="6">
    <location>
        <begin position="353"/>
        <end position="374"/>
    </location>
</feature>
<keyword evidence="3 6" id="KW-0812">Transmembrane</keyword>
<evidence type="ECO:0000256" key="5">
    <source>
        <dbReference type="ARBA" id="ARBA00023136"/>
    </source>
</evidence>
<evidence type="ECO:0000313" key="8">
    <source>
        <dbReference type="Proteomes" id="UP000187429"/>
    </source>
</evidence>
<dbReference type="EMBL" id="LSSM01000933">
    <property type="protein sequence ID" value="OMJ27580.1"/>
    <property type="molecule type" value="Genomic_DNA"/>
</dbReference>
<comment type="similarity">
    <text evidence="2">Belongs to the membrane-bound acyltransferase family.</text>
</comment>
<keyword evidence="7" id="KW-0808">Transferase</keyword>
<proteinExistence type="inferred from homology"/>
<evidence type="ECO:0000256" key="1">
    <source>
        <dbReference type="ARBA" id="ARBA00004141"/>
    </source>
</evidence>
<evidence type="ECO:0000256" key="2">
    <source>
        <dbReference type="ARBA" id="ARBA00010323"/>
    </source>
</evidence>
<accession>A0A1R1YL41</accession>
<dbReference type="AlphaFoldDB" id="A0A1R1YL41"/>
<dbReference type="InterPro" id="IPR051085">
    <property type="entry name" value="MB_O-acyltransferase"/>
</dbReference>
<dbReference type="Proteomes" id="UP000187429">
    <property type="component" value="Unassembled WGS sequence"/>
</dbReference>
<dbReference type="GO" id="GO:0008374">
    <property type="term" value="F:O-acyltransferase activity"/>
    <property type="evidence" value="ECO:0007669"/>
    <property type="project" value="TreeGrafter"/>
</dbReference>
<feature type="transmembrane region" description="Helical" evidence="6">
    <location>
        <begin position="611"/>
        <end position="629"/>
    </location>
</feature>
<dbReference type="OrthoDB" id="420606at2759"/>
<name>A0A1R1YL41_9FUNG</name>
<protein>
    <submittedName>
        <fullName evidence="7">Putative membrane-bound O-acyltransferase</fullName>
    </submittedName>
</protein>
<feature type="transmembrane region" description="Helical" evidence="6">
    <location>
        <begin position="84"/>
        <end position="104"/>
    </location>
</feature>
<dbReference type="GO" id="GO:0006506">
    <property type="term" value="P:GPI anchor biosynthetic process"/>
    <property type="evidence" value="ECO:0007669"/>
    <property type="project" value="TreeGrafter"/>
</dbReference>
<reference evidence="8" key="1">
    <citation type="submission" date="2017-01" db="EMBL/GenBank/DDBJ databases">
        <authorList>
            <person name="Wang Y."/>
            <person name="White M."/>
            <person name="Kvist S."/>
            <person name="Moncalvo J.-M."/>
        </authorList>
    </citation>
    <scope>NUCLEOTIDE SEQUENCE [LARGE SCALE GENOMIC DNA]</scope>
    <source>
        <strain evidence="8">ID-206-W2</strain>
    </source>
</reference>
<feature type="transmembrane region" description="Helical" evidence="6">
    <location>
        <begin position="140"/>
        <end position="158"/>
    </location>
</feature>
<dbReference type="Pfam" id="PF03062">
    <property type="entry name" value="MBOAT"/>
    <property type="match status" value="1"/>
</dbReference>
<evidence type="ECO:0000256" key="6">
    <source>
        <dbReference type="SAM" id="Phobius"/>
    </source>
</evidence>
<evidence type="ECO:0000256" key="3">
    <source>
        <dbReference type="ARBA" id="ARBA00022692"/>
    </source>
</evidence>
<keyword evidence="8" id="KW-1185">Reference proteome</keyword>
<keyword evidence="7" id="KW-0012">Acyltransferase</keyword>
<feature type="transmembrane region" description="Helical" evidence="6">
    <location>
        <begin position="570"/>
        <end position="591"/>
    </location>
</feature>
<feature type="transmembrane region" description="Helical" evidence="6">
    <location>
        <begin position="504"/>
        <end position="526"/>
    </location>
</feature>
<evidence type="ECO:0000256" key="4">
    <source>
        <dbReference type="ARBA" id="ARBA00022989"/>
    </source>
</evidence>
<keyword evidence="5 6" id="KW-0472">Membrane</keyword>
<sequence length="644" mass="75558">MLSSHKNSTSKAVSQAIPGFSSNRDAYKSKYIPERSRVFTYEYYIYYLITLIVVPYMLYQGWVISSRKFYHFYTPHYLTNTILYTPYTLQYILIFPILSIYFVASHPIYSQYKHKLSEGWVFGRKVDLSDSQWSTFRNNVPILSIVMLFFVLLNKLTIRYNKKLPGNLAASTFTNKLERFSSASNSISISYQKQFSLRHDNNLLICGMALFSLIFFIFVFGFSTIIILSIMSLNYLLTKKVFAGSKHAFAAIFGFNMLILFSNEIFSGYQFASISPSLAWMDLHRGMMRRWDTTFNITMLRMVSFSLDYHWKLLQTPILGISKMNHLATSSDLNDKQRIEYSRLESEYSFLNYFVYLSYVPLYLTGPIITFNDFTFQIKNRKTNSMDIGARKYSYIYLIRLLASFLVMELLLHIVHPIAISDVRAFDLLSPLQISLVGYFYLTFIWLKLLLIWRLARCFSLFDNLIVIENMGRCMSNNYSLSEFWKNWHCSYNRFLVRYFYKPLIALNYGILFPTAIIFLFVAVWHDLSLRLLAWAWLIILLFIPELGMKFLFSKVFKITSQTYPRTFRYFVSFGGSINIFAMIIANLVGFGVGVDGMELMIIRIFSVEGLPFVLTTLFLLNIHVLNMYELRQAEFRRKLARLD</sequence>
<feature type="transmembrane region" description="Helical" evidence="6">
    <location>
        <begin position="436"/>
        <end position="456"/>
    </location>
</feature>
<feature type="transmembrane region" description="Helical" evidence="6">
    <location>
        <begin position="203"/>
        <end position="228"/>
    </location>
</feature>
<dbReference type="PANTHER" id="PTHR13285:SF18">
    <property type="entry name" value="PROTEIN-CYSTEINE N-PALMITOYLTRANSFERASE RASP"/>
    <property type="match status" value="1"/>
</dbReference>
<dbReference type="PANTHER" id="PTHR13285">
    <property type="entry name" value="ACYLTRANSFERASE"/>
    <property type="match status" value="1"/>
</dbReference>
<comment type="subcellular location">
    <subcellularLocation>
        <location evidence="1">Membrane</location>
        <topology evidence="1">Multi-pass membrane protein</topology>
    </subcellularLocation>
</comment>
<comment type="caution">
    <text evidence="7">The sequence shown here is derived from an EMBL/GenBank/DDBJ whole genome shotgun (WGS) entry which is preliminary data.</text>
</comment>
<feature type="transmembrane region" description="Helical" evidence="6">
    <location>
        <begin position="532"/>
        <end position="549"/>
    </location>
</feature>
<organism evidence="7 8">
    <name type="scientific">Smittium culicis</name>
    <dbReference type="NCBI Taxonomy" id="133412"/>
    <lineage>
        <taxon>Eukaryota</taxon>
        <taxon>Fungi</taxon>
        <taxon>Fungi incertae sedis</taxon>
        <taxon>Zoopagomycota</taxon>
        <taxon>Kickxellomycotina</taxon>
        <taxon>Harpellomycetes</taxon>
        <taxon>Harpellales</taxon>
        <taxon>Legeriomycetaceae</taxon>
        <taxon>Smittium</taxon>
    </lineage>
</organism>
<dbReference type="GO" id="GO:0005783">
    <property type="term" value="C:endoplasmic reticulum"/>
    <property type="evidence" value="ECO:0007669"/>
    <property type="project" value="TreeGrafter"/>
</dbReference>
<keyword evidence="4 6" id="KW-1133">Transmembrane helix</keyword>
<gene>
    <name evidence="7" type="ORF">AYI69_g2978</name>
</gene>
<dbReference type="InterPro" id="IPR004299">
    <property type="entry name" value="MBOAT_fam"/>
</dbReference>
<feature type="transmembrane region" description="Helical" evidence="6">
    <location>
        <begin position="248"/>
        <end position="272"/>
    </location>
</feature>